<gene>
    <name evidence="3" type="ORF">PV08_04181</name>
</gene>
<dbReference type="Pfam" id="PF00501">
    <property type="entry name" value="AMP-binding"/>
    <property type="match status" value="1"/>
</dbReference>
<reference evidence="3 4" key="1">
    <citation type="submission" date="2015-01" db="EMBL/GenBank/DDBJ databases">
        <title>The Genome Sequence of Exophiala spinifera CBS89968.</title>
        <authorList>
            <consortium name="The Broad Institute Genomics Platform"/>
            <person name="Cuomo C."/>
            <person name="de Hoog S."/>
            <person name="Gorbushina A."/>
            <person name="Stielow B."/>
            <person name="Teixiera M."/>
            <person name="Abouelleil A."/>
            <person name="Chapman S.B."/>
            <person name="Priest M."/>
            <person name="Young S.K."/>
            <person name="Wortman J."/>
            <person name="Nusbaum C."/>
            <person name="Birren B."/>
        </authorList>
    </citation>
    <scope>NUCLEOTIDE SEQUENCE [LARGE SCALE GENOMIC DNA]</scope>
    <source>
        <strain evidence="3 4">CBS 89968</strain>
    </source>
</reference>
<feature type="compositionally biased region" description="Pro residues" evidence="1">
    <location>
        <begin position="1"/>
        <end position="11"/>
    </location>
</feature>
<evidence type="ECO:0000259" key="2">
    <source>
        <dbReference type="Pfam" id="PF00501"/>
    </source>
</evidence>
<dbReference type="InterPro" id="IPR042099">
    <property type="entry name" value="ANL_N_sf"/>
</dbReference>
<dbReference type="PANTHER" id="PTHR42921:SF4">
    <property type="entry name" value="ACETOACETYL-COA SYNTHASE (AFU_ORTHOLOGUE AFUA_8G04770)"/>
    <property type="match status" value="1"/>
</dbReference>
<keyword evidence="4" id="KW-1185">Reference proteome</keyword>
<dbReference type="STRING" id="91928.A0A0D2BEJ4"/>
<dbReference type="InterPro" id="IPR020845">
    <property type="entry name" value="AMP-binding_CS"/>
</dbReference>
<dbReference type="AlphaFoldDB" id="A0A0D2BEJ4"/>
<organism evidence="3 4">
    <name type="scientific">Exophiala spinifera</name>
    <dbReference type="NCBI Taxonomy" id="91928"/>
    <lineage>
        <taxon>Eukaryota</taxon>
        <taxon>Fungi</taxon>
        <taxon>Dikarya</taxon>
        <taxon>Ascomycota</taxon>
        <taxon>Pezizomycotina</taxon>
        <taxon>Eurotiomycetes</taxon>
        <taxon>Chaetothyriomycetidae</taxon>
        <taxon>Chaetothyriales</taxon>
        <taxon>Herpotrichiellaceae</taxon>
        <taxon>Exophiala</taxon>
    </lineage>
</organism>
<evidence type="ECO:0000313" key="3">
    <source>
        <dbReference type="EMBL" id="KIW16990.1"/>
    </source>
</evidence>
<dbReference type="NCBIfam" id="TIGR01217">
    <property type="entry name" value="ac_ac_CoA_syn"/>
    <property type="match status" value="1"/>
</dbReference>
<keyword evidence="3" id="KW-0436">Ligase</keyword>
<dbReference type="GO" id="GO:0030729">
    <property type="term" value="F:acetoacetate-CoA ligase activity"/>
    <property type="evidence" value="ECO:0007669"/>
    <property type="project" value="InterPro"/>
</dbReference>
<evidence type="ECO:0000313" key="4">
    <source>
        <dbReference type="Proteomes" id="UP000053328"/>
    </source>
</evidence>
<dbReference type="PANTHER" id="PTHR42921">
    <property type="entry name" value="ACETOACETYL-COA SYNTHETASE"/>
    <property type="match status" value="1"/>
</dbReference>
<accession>A0A0D2BEJ4</accession>
<dbReference type="HOGENOM" id="CLU_000022_3_3_1"/>
<dbReference type="VEuPathDB" id="FungiDB:PV08_04181"/>
<dbReference type="RefSeq" id="XP_016237206.1">
    <property type="nucleotide sequence ID" value="XM_016378529.1"/>
</dbReference>
<evidence type="ECO:0000256" key="1">
    <source>
        <dbReference type="SAM" id="MobiDB-lite"/>
    </source>
</evidence>
<dbReference type="PROSITE" id="PS00455">
    <property type="entry name" value="AMP_BINDING"/>
    <property type="match status" value="1"/>
</dbReference>
<dbReference type="OrthoDB" id="10253869at2759"/>
<dbReference type="EMBL" id="KN847494">
    <property type="protein sequence ID" value="KIW16990.1"/>
    <property type="molecule type" value="Genomic_DNA"/>
</dbReference>
<dbReference type="Gene3D" id="3.30.300.30">
    <property type="match status" value="1"/>
</dbReference>
<dbReference type="InterPro" id="IPR000873">
    <property type="entry name" value="AMP-dep_synth/lig_dom"/>
</dbReference>
<dbReference type="GeneID" id="27331264"/>
<dbReference type="SUPFAM" id="SSF56801">
    <property type="entry name" value="Acetyl-CoA synthetase-like"/>
    <property type="match status" value="1"/>
</dbReference>
<feature type="region of interest" description="Disordered" evidence="1">
    <location>
        <begin position="1"/>
        <end position="24"/>
    </location>
</feature>
<dbReference type="Proteomes" id="UP000053328">
    <property type="component" value="Unassembled WGS sequence"/>
</dbReference>
<sequence length="683" mass="76481">MSSAPSKPPPEIVWRPSHNGTAPMDRYRQHVNRKYGLELSNTRELQRWSVTQPHEFWIDLYGYLNIVPPLPGSTRKAYDDTIPMSKNPPFFHGHLLNYAENALFGNPDSDVVALIGIRDDQDVYDDKAAETLTWGQFREKVRQTASALRRSGIKQGDRVGALVANSNWAVVLFHAAASIGAIFTCISPELGVEGCLSRLQQVTPQVVFVDSHTIYKGKAVSTDEKLRAILQRLNYRLQVFIVPILPHKYMASVPSMEDFLSRSSASDELTFTRVPFNHPLMICYSSGTTGAPKCIVHQHGWLMQVKKISTLHNSLGPGKMVMVYSSTSWVVFYAFCGHLTSGSTLVVYNGSPLYPDAKQLLRICEKFRVNFLGTSPRNLLEIEMLRTTVPRRDYDLSALEMVYTTGAPLSLEQYRWFYRSFPPRAQICNTSGGTDTASSLLIGDPCGPIYAGELQIYALGMDVDILDPASGVSIAETGEAGEMVIRRPFPSMPCCFWGDTDNKIYHDAYFSRFPDLDVWAQHDWLSQNPATGGYVMHGRSDGVLNPSGVRFGSGEIYAIVEAQPFTEYISNTLCVGRRRAQDTDEHVFLFVMMKPGFSLTNEMRARIKTAIRNALSPRHVPRFVLEVPDIPITINGKKVEIAVKKVISGARDVKPSSTVQNPETISWFRRFKDLESEPTDSKI</sequence>
<protein>
    <submittedName>
        <fullName evidence="3">Acetoacetate-CoA ligase</fullName>
    </submittedName>
</protein>
<dbReference type="Gene3D" id="3.40.50.12780">
    <property type="entry name" value="N-terminal domain of ligase-like"/>
    <property type="match status" value="1"/>
</dbReference>
<proteinExistence type="predicted"/>
<dbReference type="GO" id="GO:0006629">
    <property type="term" value="P:lipid metabolic process"/>
    <property type="evidence" value="ECO:0007669"/>
    <property type="project" value="InterPro"/>
</dbReference>
<name>A0A0D2BEJ4_9EURO</name>
<dbReference type="InterPro" id="IPR005914">
    <property type="entry name" value="Acac_CoA_synth"/>
</dbReference>
<feature type="domain" description="AMP-dependent synthetase/ligase" evidence="2">
    <location>
        <begin position="125"/>
        <end position="488"/>
    </location>
</feature>
<dbReference type="InterPro" id="IPR045851">
    <property type="entry name" value="AMP-bd_C_sf"/>
</dbReference>